<dbReference type="STRING" id="56723.ENSLBEP00000015920"/>
<name>A0A3Q3M5V8_9LABR</name>
<evidence type="ECO:0000313" key="2">
    <source>
        <dbReference type="Proteomes" id="UP000261660"/>
    </source>
</evidence>
<sequence>MTCSSLYKVANIISILNIIPILDNFQEDNHLCLSLPTTPQLSQSVISTSSLPRQPFSIKRSGQPDNPSKVKIYQYSKDDCLLISDGDEFDFVTLERWEEQYNYHCKLMSIPFFALFKKWKPFYLWRTKVRARKIHLARESLQTNLFIYFSLALIDIRKMCCQISDTGLFHVEKNHTYSLSEFQGIQFKQLQEVQFHIYTNVCSLYIHIVYLCVPPQNIYVCVCVCVCIYIYMSKICILSTLSFCVSHLSSFIRLVDYLVINTLHVLMVNAVTKLLSVVREKVHQTPSHAIIQSWSQQYEAKTETVEEEMDKKCFKSETPGAQSMFVTHLMLDTNALTYKPSEENFQKTLAEVIGLFESTVMSVNTLSADPDFYAFTKPQADKVVKKKLLKRPGAVFTKPSKC</sequence>
<accession>A0A3Q3M5V8</accession>
<reference evidence="1" key="1">
    <citation type="submission" date="2025-08" db="UniProtKB">
        <authorList>
            <consortium name="Ensembl"/>
        </authorList>
    </citation>
    <scope>IDENTIFICATION</scope>
</reference>
<evidence type="ECO:0000313" key="1">
    <source>
        <dbReference type="Ensembl" id="ENSLBEP00000015920.1"/>
    </source>
</evidence>
<keyword evidence="2" id="KW-1185">Reference proteome</keyword>
<protein>
    <submittedName>
        <fullName evidence="1">Uncharacterized protein</fullName>
    </submittedName>
</protein>
<organism evidence="1 2">
    <name type="scientific">Labrus bergylta</name>
    <name type="common">ballan wrasse</name>
    <dbReference type="NCBI Taxonomy" id="56723"/>
    <lineage>
        <taxon>Eukaryota</taxon>
        <taxon>Metazoa</taxon>
        <taxon>Chordata</taxon>
        <taxon>Craniata</taxon>
        <taxon>Vertebrata</taxon>
        <taxon>Euteleostomi</taxon>
        <taxon>Actinopterygii</taxon>
        <taxon>Neopterygii</taxon>
        <taxon>Teleostei</taxon>
        <taxon>Neoteleostei</taxon>
        <taxon>Acanthomorphata</taxon>
        <taxon>Eupercaria</taxon>
        <taxon>Labriformes</taxon>
        <taxon>Labridae</taxon>
        <taxon>Labrus</taxon>
    </lineage>
</organism>
<dbReference type="InParanoid" id="A0A3Q3M5V8"/>
<reference evidence="1" key="2">
    <citation type="submission" date="2025-09" db="UniProtKB">
        <authorList>
            <consortium name="Ensembl"/>
        </authorList>
    </citation>
    <scope>IDENTIFICATION</scope>
</reference>
<dbReference type="AlphaFoldDB" id="A0A3Q3M5V8"/>
<dbReference type="Proteomes" id="UP000261660">
    <property type="component" value="Unplaced"/>
</dbReference>
<dbReference type="GeneTree" id="ENSGT00940000179798"/>
<proteinExistence type="predicted"/>
<dbReference type="Ensembl" id="ENSLBET00000016856.1">
    <property type="protein sequence ID" value="ENSLBEP00000015920.1"/>
    <property type="gene ID" value="ENSLBEG00000012347.1"/>
</dbReference>